<evidence type="ECO:0000256" key="3">
    <source>
        <dbReference type="ARBA" id="ARBA00009789"/>
    </source>
</evidence>
<evidence type="ECO:0000256" key="5">
    <source>
        <dbReference type="ARBA" id="ARBA00022695"/>
    </source>
</evidence>
<keyword evidence="9" id="KW-1185">Reference proteome</keyword>
<dbReference type="Proteomes" id="UP000440713">
    <property type="component" value="Unassembled WGS sequence"/>
</dbReference>
<feature type="site" description="Positions MEP for the nucleophilic attack" evidence="7">
    <location>
        <position position="226"/>
    </location>
</feature>
<comment type="caution">
    <text evidence="8">The sequence shown here is derived from an EMBL/GenBank/DDBJ whole genome shotgun (WGS) entry which is preliminary data.</text>
</comment>
<keyword evidence="6 7" id="KW-0414">Isoprene biosynthesis</keyword>
<dbReference type="PROSITE" id="PS01295">
    <property type="entry name" value="ISPD"/>
    <property type="match status" value="1"/>
</dbReference>
<keyword evidence="4 7" id="KW-0808">Transferase</keyword>
<dbReference type="GO" id="GO:0050518">
    <property type="term" value="F:2-C-methyl-D-erythritol 4-phosphate cytidylyltransferase activity"/>
    <property type="evidence" value="ECO:0007669"/>
    <property type="project" value="UniProtKB-UniRule"/>
</dbReference>
<dbReference type="InterPro" id="IPR029044">
    <property type="entry name" value="Nucleotide-diphossugar_trans"/>
</dbReference>
<dbReference type="InterPro" id="IPR034683">
    <property type="entry name" value="IspD/TarI"/>
</dbReference>
<reference evidence="8 9" key="1">
    <citation type="submission" date="2019-08" db="EMBL/GenBank/DDBJ databases">
        <title>In-depth cultivation of the pig gut microbiome towards novel bacterial diversity and tailored functional studies.</title>
        <authorList>
            <person name="Wylensek D."/>
            <person name="Hitch T.C.A."/>
            <person name="Clavel T."/>
        </authorList>
    </citation>
    <scope>NUCLEOTIDE SEQUENCE [LARGE SCALE GENOMIC DNA]</scope>
    <source>
        <strain evidence="8 9">WCA-SAB-591-4A-A</strain>
    </source>
</reference>
<dbReference type="EMBL" id="VUNE01000003">
    <property type="protein sequence ID" value="MST62729.1"/>
    <property type="molecule type" value="Genomic_DNA"/>
</dbReference>
<keyword evidence="5 7" id="KW-0548">Nucleotidyltransferase</keyword>
<comment type="function">
    <text evidence="7">Catalyzes the formation of 4-diphosphocytidyl-2-C-methyl-D-erythritol from CTP and 2-C-methyl-D-erythritol 4-phosphate (MEP).</text>
</comment>
<gene>
    <name evidence="7 8" type="primary">ispD</name>
    <name evidence="8" type="ORF">FYJ71_07085</name>
</gene>
<name>A0A6N7XHZ2_9FIRM</name>
<organism evidence="8 9">
    <name type="scientific">Peptostreptococcus porci</name>
    <dbReference type="NCBI Taxonomy" id="2652282"/>
    <lineage>
        <taxon>Bacteria</taxon>
        <taxon>Bacillati</taxon>
        <taxon>Bacillota</taxon>
        <taxon>Clostridia</taxon>
        <taxon>Peptostreptococcales</taxon>
        <taxon>Peptostreptococcaceae</taxon>
        <taxon>Peptostreptococcus</taxon>
    </lineage>
</organism>
<dbReference type="NCBIfam" id="TIGR00453">
    <property type="entry name" value="ispD"/>
    <property type="match status" value="1"/>
</dbReference>
<dbReference type="PANTHER" id="PTHR32125:SF4">
    <property type="entry name" value="2-C-METHYL-D-ERYTHRITOL 4-PHOSPHATE CYTIDYLYLTRANSFERASE, CHLOROPLASTIC"/>
    <property type="match status" value="1"/>
</dbReference>
<comment type="catalytic activity">
    <reaction evidence="1 7">
        <text>2-C-methyl-D-erythritol 4-phosphate + CTP + H(+) = 4-CDP-2-C-methyl-D-erythritol + diphosphate</text>
        <dbReference type="Rhea" id="RHEA:13429"/>
        <dbReference type="ChEBI" id="CHEBI:15378"/>
        <dbReference type="ChEBI" id="CHEBI:33019"/>
        <dbReference type="ChEBI" id="CHEBI:37563"/>
        <dbReference type="ChEBI" id="CHEBI:57823"/>
        <dbReference type="ChEBI" id="CHEBI:58262"/>
        <dbReference type="EC" id="2.7.7.60"/>
    </reaction>
</comment>
<evidence type="ECO:0000256" key="1">
    <source>
        <dbReference type="ARBA" id="ARBA00001282"/>
    </source>
</evidence>
<feature type="site" description="Transition state stabilizer" evidence="7">
    <location>
        <position position="21"/>
    </location>
</feature>
<feature type="site" description="Transition state stabilizer" evidence="7">
    <location>
        <position position="14"/>
    </location>
</feature>
<dbReference type="InterPro" id="IPR050088">
    <property type="entry name" value="IspD/TarI_cytidylyltransf_bact"/>
</dbReference>
<comment type="pathway">
    <text evidence="2 7">Isoprenoid biosynthesis; isopentenyl diphosphate biosynthesis via DXP pathway; isopentenyl diphosphate from 1-deoxy-D-xylulose 5-phosphate: step 2/6.</text>
</comment>
<dbReference type="CDD" id="cd02516">
    <property type="entry name" value="CDP-ME_synthetase"/>
    <property type="match status" value="1"/>
</dbReference>
<dbReference type="GO" id="GO:0019288">
    <property type="term" value="P:isopentenyl diphosphate biosynthetic process, methylerythritol 4-phosphate pathway"/>
    <property type="evidence" value="ECO:0007669"/>
    <property type="project" value="UniProtKB-UniRule"/>
</dbReference>
<proteinExistence type="inferred from homology"/>
<dbReference type="AlphaFoldDB" id="A0A6N7XHZ2"/>
<dbReference type="EC" id="2.7.7.60" evidence="7"/>
<dbReference type="RefSeq" id="WP_154538087.1">
    <property type="nucleotide sequence ID" value="NZ_VUNE01000003.1"/>
</dbReference>
<dbReference type="Gene3D" id="3.90.550.10">
    <property type="entry name" value="Spore Coat Polysaccharide Biosynthesis Protein SpsA, Chain A"/>
    <property type="match status" value="1"/>
</dbReference>
<feature type="site" description="Positions MEP for the nucleophilic attack" evidence="7">
    <location>
        <position position="170"/>
    </location>
</feature>
<evidence type="ECO:0000313" key="8">
    <source>
        <dbReference type="EMBL" id="MST62729.1"/>
    </source>
</evidence>
<comment type="similarity">
    <text evidence="3 7">Belongs to the IspD/TarI cytidylyltransferase family. IspD subfamily.</text>
</comment>
<evidence type="ECO:0000256" key="6">
    <source>
        <dbReference type="ARBA" id="ARBA00023229"/>
    </source>
</evidence>
<dbReference type="FunFam" id="3.90.550.10:FF:000003">
    <property type="entry name" value="2-C-methyl-D-erythritol 4-phosphate cytidylyltransferase"/>
    <property type="match status" value="1"/>
</dbReference>
<evidence type="ECO:0000313" key="9">
    <source>
        <dbReference type="Proteomes" id="UP000440713"/>
    </source>
</evidence>
<dbReference type="HAMAP" id="MF_00108">
    <property type="entry name" value="IspD"/>
    <property type="match status" value="1"/>
</dbReference>
<sequence>MIDVIIVAAGSGKRMNHDKNKQFIILKNKPLLILTLEKFYKNKLIDNIYLVIKKEEEDYVNNLLDSFEIRNIRLVYGGRERQDSVYNCIEEIKKHSLESYADKSNHKKIQTHSNHFVLVHDGARPFVSNEIIEDTIREVKAYNAVCVGVPSKDTVKIIGEDNIILSTPDRKQIWMAQTPQAFRFDILYSAYKNSYDNNFIGTDDSSIVENYGIKVKMIQGSYDNIKITTPEDLRFAESILDR</sequence>
<evidence type="ECO:0000256" key="7">
    <source>
        <dbReference type="HAMAP-Rule" id="MF_00108"/>
    </source>
</evidence>
<evidence type="ECO:0000256" key="4">
    <source>
        <dbReference type="ARBA" id="ARBA00022679"/>
    </source>
</evidence>
<dbReference type="Pfam" id="PF01128">
    <property type="entry name" value="IspD"/>
    <property type="match status" value="2"/>
</dbReference>
<dbReference type="InterPro" id="IPR018294">
    <property type="entry name" value="ISPD_synthase_CS"/>
</dbReference>
<dbReference type="SUPFAM" id="SSF53448">
    <property type="entry name" value="Nucleotide-diphospho-sugar transferases"/>
    <property type="match status" value="1"/>
</dbReference>
<dbReference type="UniPathway" id="UPA00056">
    <property type="reaction ID" value="UER00093"/>
</dbReference>
<accession>A0A6N7XHZ2</accession>
<evidence type="ECO:0000256" key="2">
    <source>
        <dbReference type="ARBA" id="ARBA00004787"/>
    </source>
</evidence>
<dbReference type="PANTHER" id="PTHR32125">
    <property type="entry name" value="2-C-METHYL-D-ERYTHRITOL 4-PHOSPHATE CYTIDYLYLTRANSFERASE, CHLOROPLASTIC"/>
    <property type="match status" value="1"/>
</dbReference>
<protein>
    <recommendedName>
        <fullName evidence="7">2-C-methyl-D-erythritol 4-phosphate cytidylyltransferase</fullName>
        <ecNumber evidence="7">2.7.7.60</ecNumber>
    </recommendedName>
    <alternativeName>
        <fullName evidence="7">4-diphosphocytidyl-2C-methyl-D-erythritol synthase</fullName>
    </alternativeName>
    <alternativeName>
        <fullName evidence="7">MEP cytidylyltransferase</fullName>
        <shortName evidence="7">MCT</shortName>
    </alternativeName>
</protein>
<dbReference type="InterPro" id="IPR001228">
    <property type="entry name" value="IspD"/>
</dbReference>